<dbReference type="EMBL" id="CP006272">
    <property type="protein sequence ID" value="AGZ44779.1"/>
    <property type="molecule type" value="Genomic_DNA"/>
</dbReference>
<dbReference type="SUPFAM" id="SSF53300">
    <property type="entry name" value="vWA-like"/>
    <property type="match status" value="1"/>
</dbReference>
<dbReference type="RefSeq" id="WP_023561118.1">
    <property type="nucleotide sequence ID" value="NC_022657.1"/>
</dbReference>
<evidence type="ECO:0000313" key="2">
    <source>
        <dbReference type="EMBL" id="AGZ44779.1"/>
    </source>
</evidence>
<organism evidence="2 3">
    <name type="scientific">Actinoplanes friuliensis DSM 7358</name>
    <dbReference type="NCBI Taxonomy" id="1246995"/>
    <lineage>
        <taxon>Bacteria</taxon>
        <taxon>Bacillati</taxon>
        <taxon>Actinomycetota</taxon>
        <taxon>Actinomycetes</taxon>
        <taxon>Micromonosporales</taxon>
        <taxon>Micromonosporaceae</taxon>
        <taxon>Actinoplanes</taxon>
    </lineage>
</organism>
<feature type="compositionally biased region" description="Basic residues" evidence="1">
    <location>
        <begin position="242"/>
        <end position="253"/>
    </location>
</feature>
<dbReference type="AlphaFoldDB" id="U5W6J9"/>
<dbReference type="PATRIC" id="fig|1246995.3.peg.6598"/>
<protein>
    <submittedName>
        <fullName evidence="2">VWA containing CoxE family protein</fullName>
    </submittedName>
</protein>
<dbReference type="eggNOG" id="COG2304">
    <property type="taxonomic scope" value="Bacteria"/>
</dbReference>
<keyword evidence="3" id="KW-1185">Reference proteome</keyword>
<proteinExistence type="predicted"/>
<dbReference type="KEGG" id="afs:AFR_32605"/>
<sequence length="472" mass="51434">MDLFKGAIGLFKNIADSPDVADPARAAHKRAVPTGYGLLVHGAAHAAHSRWTAPPGTPPILAHVADLLEESRAEGRQRQRRRADRRWLRHTVTALLDPGTAPVDDPWHVGTLAALFLARVDARIVTSKDVRTVRAAVTAVLGRRRLRELREVWQHAHLVDDTDATTMIQLARRWCQILGIDPDQQRTVPAADPGEFPGRLAQALTDFLAVTAGHPSLVRRPHPRPAAHTADRLEAQQPHRAATPRRRRPRRPNPTRPHPEPGVKPSLIPPGRLRTRQAITADAQTAAGQVPTAAPWQQRRQLPPLKPTLHLAILVDLSGSMQSYADEMSSAAWIFAHAARRAQAVTTTVGFGSYTTVLVAPGERPPRVLHMVANQSTVTFPEAARVADQLLDLRHGRTLRMLAVVSDGHLNDIAAGQKIVTTLHRAGCGVLWLRPDGLPGHTFMHATTVTVADPTDAVAHIASAMVTTLERA</sequence>
<feature type="region of interest" description="Disordered" evidence="1">
    <location>
        <begin position="215"/>
        <end position="271"/>
    </location>
</feature>
<name>U5W6J9_9ACTN</name>
<reference evidence="2 3" key="1">
    <citation type="journal article" date="2014" name="J. Biotechnol.">
        <title>Complete genome sequence of the actinobacterium Actinoplanes friuliensis HAG 010964, producer of the lipopeptide antibiotic friulimycin.</title>
        <authorList>
            <person name="Ruckert C."/>
            <person name="Szczepanowski R."/>
            <person name="Albersmeier A."/>
            <person name="Goesmann A."/>
            <person name="Fischer N."/>
            <person name="Steinkamper A."/>
            <person name="Puhler A."/>
            <person name="Biener R."/>
            <person name="Schwartz D."/>
            <person name="Kalinowski J."/>
        </authorList>
    </citation>
    <scope>NUCLEOTIDE SEQUENCE [LARGE SCALE GENOMIC DNA]</scope>
    <source>
        <strain evidence="2 3">DSM 7358</strain>
    </source>
</reference>
<evidence type="ECO:0000313" key="3">
    <source>
        <dbReference type="Proteomes" id="UP000017746"/>
    </source>
</evidence>
<evidence type="ECO:0000256" key="1">
    <source>
        <dbReference type="SAM" id="MobiDB-lite"/>
    </source>
</evidence>
<dbReference type="InterPro" id="IPR036465">
    <property type="entry name" value="vWFA_dom_sf"/>
</dbReference>
<dbReference type="HOGENOM" id="CLU_465925_0_0_11"/>
<gene>
    <name evidence="2" type="ORF">AFR_32605</name>
</gene>
<dbReference type="Proteomes" id="UP000017746">
    <property type="component" value="Chromosome"/>
</dbReference>
<accession>U5W6J9</accession>